<dbReference type="Pfam" id="PF05069">
    <property type="entry name" value="Phage_tail_S"/>
    <property type="match status" value="1"/>
</dbReference>
<dbReference type="RefSeq" id="WP_085836130.1">
    <property type="nucleotide sequence ID" value="NZ_FWFS01000004.1"/>
</dbReference>
<accession>A0A1Y5SFX3</accession>
<evidence type="ECO:0000313" key="2">
    <source>
        <dbReference type="EMBL" id="SLN38149.1"/>
    </source>
</evidence>
<dbReference type="Proteomes" id="UP000193862">
    <property type="component" value="Unassembled WGS sequence"/>
</dbReference>
<protein>
    <submittedName>
        <fullName evidence="2">Phage virion morphogenesis family protein</fullName>
    </submittedName>
</protein>
<dbReference type="EMBL" id="FWFS01000004">
    <property type="protein sequence ID" value="SLN38149.1"/>
    <property type="molecule type" value="Genomic_DNA"/>
</dbReference>
<evidence type="ECO:0000256" key="1">
    <source>
        <dbReference type="SAM" id="MobiDB-lite"/>
    </source>
</evidence>
<gene>
    <name evidence="2" type="ORF">AQS8620_01429</name>
</gene>
<keyword evidence="3" id="KW-1185">Reference proteome</keyword>
<evidence type="ECO:0000313" key="3">
    <source>
        <dbReference type="Proteomes" id="UP000193862"/>
    </source>
</evidence>
<sequence length="194" mass="21088">MTGISIKTQLRDAQAREGLRDLLARMDQARPFYSAVGDLLVGSAGENFRTETDPEGRPWTPHRPSTIKARTRKGQVPLTILRSNSKGMSGSSLAGSVNYVAGEDEVRVGSAKKTAAIHQLGGTIKRPARAGKIYRMKGEDGQVGRRFVKKSKANHVTDVAIPAYTITIPARPFIGVSASDQVDILEMAEDWLSR</sequence>
<dbReference type="InterPro" id="IPR006522">
    <property type="entry name" value="Phage_virion_morphogenesis"/>
</dbReference>
<dbReference type="NCBIfam" id="TIGR01635">
    <property type="entry name" value="tail_comp_S"/>
    <property type="match status" value="1"/>
</dbReference>
<feature type="region of interest" description="Disordered" evidence="1">
    <location>
        <begin position="46"/>
        <end position="69"/>
    </location>
</feature>
<proteinExistence type="predicted"/>
<reference evidence="2 3" key="1">
    <citation type="submission" date="2017-03" db="EMBL/GenBank/DDBJ databases">
        <authorList>
            <person name="Afonso C.L."/>
            <person name="Miller P.J."/>
            <person name="Scott M.A."/>
            <person name="Spackman E."/>
            <person name="Goraichik I."/>
            <person name="Dimitrov K.M."/>
            <person name="Suarez D.L."/>
            <person name="Swayne D.E."/>
        </authorList>
    </citation>
    <scope>NUCLEOTIDE SEQUENCE [LARGE SCALE GENOMIC DNA]</scope>
    <source>
        <strain evidence="2 3">CECT 8620</strain>
    </source>
</reference>
<dbReference type="AlphaFoldDB" id="A0A1Y5SFX3"/>
<organism evidence="2 3">
    <name type="scientific">Aquimixticola soesokkakensis</name>
    <dbReference type="NCBI Taxonomy" id="1519096"/>
    <lineage>
        <taxon>Bacteria</taxon>
        <taxon>Pseudomonadati</taxon>
        <taxon>Pseudomonadota</taxon>
        <taxon>Alphaproteobacteria</taxon>
        <taxon>Rhodobacterales</taxon>
        <taxon>Paracoccaceae</taxon>
        <taxon>Aquimixticola</taxon>
    </lineage>
</organism>
<name>A0A1Y5SFX3_9RHOB</name>
<dbReference type="OrthoDB" id="2081253at2"/>